<accession>A0A4Z0PNV3</accession>
<evidence type="ECO:0000313" key="2">
    <source>
        <dbReference type="Proteomes" id="UP000297739"/>
    </source>
</evidence>
<dbReference type="OrthoDB" id="1431329at2"/>
<protein>
    <submittedName>
        <fullName evidence="1">Uncharacterized protein</fullName>
    </submittedName>
</protein>
<reference evidence="1 2" key="1">
    <citation type="submission" date="2019-04" db="EMBL/GenBank/DDBJ databases">
        <authorList>
            <person name="Feng G."/>
            <person name="Zhang J."/>
            <person name="Zhu H."/>
        </authorList>
    </citation>
    <scope>NUCLEOTIDE SEQUENCE [LARGE SCALE GENOMIC DNA]</scope>
    <source>
        <strain evidence="1 2">JCM 17223</strain>
    </source>
</reference>
<sequence length="197" mass="21720">MKHSFTLLVGLLLQLAGCTNELTTSELDHYLANPANGLTRKQEAGELTVEVTYRPAALVAPYHREDKLLDRHQSQYYLLSISRKGAEVLDPARGFSAYSSLLQTLAFRPQEYMRLTTADGDTLVPSNSILERTYGMGASTRILVAFPASAGEKHPSVVFHLEEFGLQMGNLSFPFEHQDIVDIPPLKPTATMAGTPK</sequence>
<dbReference type="EMBL" id="SRLD01000010">
    <property type="protein sequence ID" value="TGE17544.1"/>
    <property type="molecule type" value="Genomic_DNA"/>
</dbReference>
<name>A0A4Z0PNV3_9BACT</name>
<comment type="caution">
    <text evidence="1">The sequence shown here is derived from an EMBL/GenBank/DDBJ whole genome shotgun (WGS) entry which is preliminary data.</text>
</comment>
<proteinExistence type="predicted"/>
<dbReference type="AlphaFoldDB" id="A0A4Z0PNV3"/>
<evidence type="ECO:0000313" key="1">
    <source>
        <dbReference type="EMBL" id="TGE17544.1"/>
    </source>
</evidence>
<dbReference type="Proteomes" id="UP000297739">
    <property type="component" value="Unassembled WGS sequence"/>
</dbReference>
<organism evidence="1 2">
    <name type="scientific">Hymenobacter elongatus</name>
    <dbReference type="NCBI Taxonomy" id="877208"/>
    <lineage>
        <taxon>Bacteria</taxon>
        <taxon>Pseudomonadati</taxon>
        <taxon>Bacteroidota</taxon>
        <taxon>Cytophagia</taxon>
        <taxon>Cytophagales</taxon>
        <taxon>Hymenobacteraceae</taxon>
        <taxon>Hymenobacter</taxon>
    </lineage>
</organism>
<dbReference type="RefSeq" id="WP_135496961.1">
    <property type="nucleotide sequence ID" value="NZ_SRLD01000010.1"/>
</dbReference>
<gene>
    <name evidence="1" type="ORF">E5J99_06740</name>
</gene>
<keyword evidence="2" id="KW-1185">Reference proteome</keyword>